<accession>A0ABV6HD61</accession>
<evidence type="ECO:0000313" key="2">
    <source>
        <dbReference type="EMBL" id="MFC0316832.1"/>
    </source>
</evidence>
<evidence type="ECO:0000313" key="3">
    <source>
        <dbReference type="Proteomes" id="UP001589774"/>
    </source>
</evidence>
<name>A0ABV6HD61_9SPHI</name>
<protein>
    <submittedName>
        <fullName evidence="2">DUF3078 domain-containing protein</fullName>
    </submittedName>
</protein>
<dbReference type="Proteomes" id="UP001589774">
    <property type="component" value="Unassembled WGS sequence"/>
</dbReference>
<evidence type="ECO:0000256" key="1">
    <source>
        <dbReference type="SAM" id="SignalP"/>
    </source>
</evidence>
<feature type="chain" id="PRO_5046948616" evidence="1">
    <location>
        <begin position="22"/>
        <end position="328"/>
    </location>
</feature>
<dbReference type="InterPro" id="IPR021428">
    <property type="entry name" value="DUF3078"/>
</dbReference>
<proteinExistence type="predicted"/>
<dbReference type="RefSeq" id="WP_130855112.1">
    <property type="nucleotide sequence ID" value="NZ_JBHLWO010000001.1"/>
</dbReference>
<reference evidence="2 3" key="1">
    <citation type="submission" date="2024-09" db="EMBL/GenBank/DDBJ databases">
        <authorList>
            <person name="Sun Q."/>
            <person name="Mori K."/>
        </authorList>
    </citation>
    <scope>NUCLEOTIDE SEQUENCE [LARGE SCALE GENOMIC DNA]</scope>
    <source>
        <strain evidence="2 3">CCM 7765</strain>
    </source>
</reference>
<organism evidence="2 3">
    <name type="scientific">Olivibacter oleidegradans</name>
    <dbReference type="NCBI Taxonomy" id="760123"/>
    <lineage>
        <taxon>Bacteria</taxon>
        <taxon>Pseudomonadati</taxon>
        <taxon>Bacteroidota</taxon>
        <taxon>Sphingobacteriia</taxon>
        <taxon>Sphingobacteriales</taxon>
        <taxon>Sphingobacteriaceae</taxon>
        <taxon>Olivibacter</taxon>
    </lineage>
</organism>
<dbReference type="Pfam" id="PF11276">
    <property type="entry name" value="DUF3078"/>
    <property type="match status" value="1"/>
</dbReference>
<feature type="signal peptide" evidence="1">
    <location>
        <begin position="1"/>
        <end position="21"/>
    </location>
</feature>
<comment type="caution">
    <text evidence="2">The sequence shown here is derived from an EMBL/GenBank/DDBJ whole genome shotgun (WGS) entry which is preliminary data.</text>
</comment>
<keyword evidence="3" id="KW-1185">Reference proteome</keyword>
<dbReference type="EMBL" id="JBHLWO010000001">
    <property type="protein sequence ID" value="MFC0316832.1"/>
    <property type="molecule type" value="Genomic_DNA"/>
</dbReference>
<gene>
    <name evidence="2" type="ORF">ACFFI0_00880</name>
</gene>
<sequence>MNVRHLLVAFILTGAFFFANAQNYDLNDLRQAPPKNSLPVRTPQMGIHDVEVQNPSLDLKVNYWRNWTNFAINANQASFSDSWNSGGVNSISLGALFNTKWDYTKEGKNFVSELDLRYGKIKNENQLARKNQDRIWWDNKYSIKFSQKWALFAALTFETQFDAGWQYTNIDGVDTKSRKISNFMAPGYLTPAVGLEYKPDQFSSIRFGPATRMTFILDDRVQSVREEDTTRFGVEIPGKFKNDVSFQLLAGTDRDLTKWLHLKTTYEFLANFEELSTSRHRLDAILGVRVSRVISLLFNATLLYDPNQIEELQRSQSIGIGLNYKFPR</sequence>
<keyword evidence="1" id="KW-0732">Signal</keyword>